<dbReference type="EMBL" id="DF845171">
    <property type="protein sequence ID" value="GAT48981.1"/>
    <property type="molecule type" value="Genomic_DNA"/>
</dbReference>
<dbReference type="Proteomes" id="UP000815677">
    <property type="component" value="Unassembled WGS sequence"/>
</dbReference>
<keyword evidence="2" id="KW-1185">Reference proteome</keyword>
<evidence type="ECO:0000313" key="2">
    <source>
        <dbReference type="Proteomes" id="UP000815677"/>
    </source>
</evidence>
<accession>A0ABQ0LCW1</accession>
<organism evidence="1 2">
    <name type="scientific">Mycena chlorophos</name>
    <name type="common">Agaric fungus</name>
    <name type="synonym">Agaricus chlorophos</name>
    <dbReference type="NCBI Taxonomy" id="658473"/>
    <lineage>
        <taxon>Eukaryota</taxon>
        <taxon>Fungi</taxon>
        <taxon>Dikarya</taxon>
        <taxon>Basidiomycota</taxon>
        <taxon>Agaricomycotina</taxon>
        <taxon>Agaricomycetes</taxon>
        <taxon>Agaricomycetidae</taxon>
        <taxon>Agaricales</taxon>
        <taxon>Marasmiineae</taxon>
        <taxon>Mycenaceae</taxon>
        <taxon>Mycena</taxon>
    </lineage>
</organism>
<protein>
    <submittedName>
        <fullName evidence="1">Uncharacterized protein</fullName>
    </submittedName>
</protein>
<sequence length="225" mass="24098">MQSPSTDLKNSDVPTGFFFGVGSGKDPQDFVLCLDIKLSAMASSSMVEPGATVAVFGIAALIATTARTCSFDDLQQQPAHILLPQRNFGVNALVGAAQDPFARTPTYPTCSCRLNQRTRLSVAHAKLVERRDPPDRAALSLGCEILLFPLACHRSPSSGCSRILREPFASAAVPRASPRTLITQLAFQLLPSIISLSLCCPTRTDVFRTLLCRPSVVQLLSQGAP</sequence>
<evidence type="ECO:0000313" key="1">
    <source>
        <dbReference type="EMBL" id="GAT48981.1"/>
    </source>
</evidence>
<gene>
    <name evidence="1" type="ORF">MCHLO_06344</name>
</gene>
<reference evidence="1" key="1">
    <citation type="submission" date="2014-09" db="EMBL/GenBank/DDBJ databases">
        <title>Genome sequence of the luminous mushroom Mycena chlorophos for searching fungal bioluminescence genes.</title>
        <authorList>
            <person name="Tanaka Y."/>
            <person name="Kasuga D."/>
            <person name="Oba Y."/>
            <person name="Hase S."/>
            <person name="Sato K."/>
            <person name="Oba Y."/>
            <person name="Sakakibara Y."/>
        </authorList>
    </citation>
    <scope>NUCLEOTIDE SEQUENCE</scope>
</reference>
<proteinExistence type="predicted"/>
<name>A0ABQ0LCW1_MYCCL</name>